<feature type="transmembrane region" description="Helical" evidence="2">
    <location>
        <begin position="112"/>
        <end position="132"/>
    </location>
</feature>
<dbReference type="Pfam" id="PF20684">
    <property type="entry name" value="Fung_rhodopsin"/>
    <property type="match status" value="1"/>
</dbReference>
<keyword evidence="2" id="KW-0812">Transmembrane</keyword>
<dbReference type="STRING" id="330879.Q4W9E6"/>
<keyword evidence="5" id="KW-1185">Reference proteome</keyword>
<feature type="transmembrane region" description="Helical" evidence="2">
    <location>
        <begin position="181"/>
        <end position="203"/>
    </location>
</feature>
<keyword evidence="2" id="KW-1133">Transmembrane helix</keyword>
<comment type="caution">
    <text evidence="4">The sequence shown here is derived from an EMBL/GenBank/DDBJ whole genome shotgun (WGS) entry which is preliminary data.</text>
</comment>
<evidence type="ECO:0000256" key="2">
    <source>
        <dbReference type="SAM" id="Phobius"/>
    </source>
</evidence>
<dbReference type="InterPro" id="IPR049326">
    <property type="entry name" value="Rhodopsin_dom_fungi"/>
</dbReference>
<feature type="transmembrane region" description="Helical" evidence="2">
    <location>
        <begin position="65"/>
        <end position="87"/>
    </location>
</feature>
<protein>
    <recommendedName>
        <fullName evidence="3">Rhodopsin domain-containing protein</fullName>
    </recommendedName>
</protein>
<dbReference type="OrthoDB" id="3918601at2759"/>
<feature type="domain" description="Rhodopsin" evidence="3">
    <location>
        <begin position="55"/>
        <end position="278"/>
    </location>
</feature>
<dbReference type="AlphaFoldDB" id="Q4W9E6"/>
<gene>
    <name evidence="4" type="ORF">AFUA_4G01242</name>
</gene>
<evidence type="ECO:0000256" key="1">
    <source>
        <dbReference type="SAM" id="MobiDB-lite"/>
    </source>
</evidence>
<dbReference type="EMBL" id="AAHF01000017">
    <property type="protein sequence ID" value="EAL84295.2"/>
    <property type="molecule type" value="Genomic_DNA"/>
</dbReference>
<evidence type="ECO:0000313" key="5">
    <source>
        <dbReference type="Proteomes" id="UP000002530"/>
    </source>
</evidence>
<accession>Q4W9E6</accession>
<sequence length="366" mass="40441">MSTPVMMTATALPSGVSRPPTVDRKDNHGGLVVVITGFCLVLVLSSLAARTFSLCKRRVIQKDDYGFMAVVVVALSQTSLVLAQAHYGWGATEEVLSATEERMLKMGYASDILFIVTLGLSKITTTVFYMTLFKQKLHAVIRGLLVGGGIWVILSVILVAVRCSQRPWLDIDAQCSGLFQRWQAITAIDVIIEVLLILYSARAIYSIKISTLQKIVVFGTLSCRTILIPLSATHLYYIKVQLDSDNPTLYGAFASITAELYLAMSVVCLVASFMKPVLAVYVDEYGIAYTDEISPPNSKLRSHTSSESRSRRLRRSETEYDRSWERMPDRTIPAASGGRIMKTVQISVSDGPMELERREPEVVIGV</sequence>
<dbReference type="HOGENOM" id="CLU_036632_1_1_1"/>
<dbReference type="InParanoid" id="Q4W9E6"/>
<feature type="transmembrane region" description="Helical" evidence="2">
    <location>
        <begin position="139"/>
        <end position="161"/>
    </location>
</feature>
<evidence type="ECO:0000259" key="3">
    <source>
        <dbReference type="Pfam" id="PF20684"/>
    </source>
</evidence>
<name>Q4W9E6_ASPFU</name>
<organism evidence="4 5">
    <name type="scientific">Aspergillus fumigatus (strain ATCC MYA-4609 / CBS 101355 / FGSC A1100 / Af293)</name>
    <name type="common">Neosartorya fumigata</name>
    <dbReference type="NCBI Taxonomy" id="330879"/>
    <lineage>
        <taxon>Eukaryota</taxon>
        <taxon>Fungi</taxon>
        <taxon>Dikarya</taxon>
        <taxon>Ascomycota</taxon>
        <taxon>Pezizomycotina</taxon>
        <taxon>Eurotiomycetes</taxon>
        <taxon>Eurotiomycetidae</taxon>
        <taxon>Eurotiales</taxon>
        <taxon>Aspergillaceae</taxon>
        <taxon>Aspergillus</taxon>
        <taxon>Aspergillus subgen. Fumigati</taxon>
    </lineage>
</organism>
<feature type="region of interest" description="Disordered" evidence="1">
    <location>
        <begin position="296"/>
        <end position="324"/>
    </location>
</feature>
<feature type="transmembrane region" description="Helical" evidence="2">
    <location>
        <begin position="215"/>
        <end position="237"/>
    </location>
</feature>
<feature type="compositionally biased region" description="Basic and acidic residues" evidence="1">
    <location>
        <begin position="304"/>
        <end position="324"/>
    </location>
</feature>
<dbReference type="Proteomes" id="UP000002530">
    <property type="component" value="Unassembled WGS sequence"/>
</dbReference>
<reference evidence="4 5" key="1">
    <citation type="journal article" date="2005" name="Nature">
        <title>Genomic sequence of the pathogenic and allergenic filamentous fungus Aspergillus fumigatus.</title>
        <authorList>
            <person name="Nierman W.C."/>
            <person name="Pain A."/>
            <person name="Anderson M.J."/>
            <person name="Wortman J.R."/>
            <person name="Kim H.S."/>
            <person name="Arroyo J."/>
            <person name="Berriman M."/>
            <person name="Abe K."/>
            <person name="Archer D.B."/>
            <person name="Bermejo C."/>
            <person name="Bennett J."/>
            <person name="Bowyer P."/>
            <person name="Chen D."/>
            <person name="Collins M."/>
            <person name="Coulsen R."/>
            <person name="Davies R."/>
            <person name="Dyer P.S."/>
            <person name="Farman M."/>
            <person name="Fedorova N."/>
            <person name="Fedorova N."/>
            <person name="Feldblyum T.V."/>
            <person name="Fischer R."/>
            <person name="Fosker N."/>
            <person name="Fraser A."/>
            <person name="Garcia J.L."/>
            <person name="Garcia M.J."/>
            <person name="Goble A."/>
            <person name="Goldman G.H."/>
            <person name="Gomi K."/>
            <person name="Griffith-Jones S."/>
            <person name="Gwilliam R."/>
            <person name="Haas B."/>
            <person name="Haas H."/>
            <person name="Harris D."/>
            <person name="Horiuchi H."/>
            <person name="Huang J."/>
            <person name="Humphray S."/>
            <person name="Jimenez J."/>
            <person name="Keller N."/>
            <person name="Khouri H."/>
            <person name="Kitamoto K."/>
            <person name="Kobayashi T."/>
            <person name="Konzack S."/>
            <person name="Kulkarni R."/>
            <person name="Kumagai T."/>
            <person name="Lafon A."/>
            <person name="Latge J.P."/>
            <person name="Li W."/>
            <person name="Lord A."/>
            <person name="Lu C."/>
            <person name="Majoros W.H."/>
            <person name="May G.S."/>
            <person name="Miller B.L."/>
            <person name="Mohamoud Y."/>
            <person name="Molina M."/>
            <person name="Monod M."/>
            <person name="Mouyna I."/>
            <person name="Mulligan S."/>
            <person name="Murphy L."/>
            <person name="O'Neil S."/>
            <person name="Paulsen I."/>
            <person name="Penalva M.A."/>
            <person name="Pertea M."/>
            <person name="Price C."/>
            <person name="Pritchard B.L."/>
            <person name="Quail M.A."/>
            <person name="Rabbinowitsch E."/>
            <person name="Rawlins N."/>
            <person name="Rajandream M.A."/>
            <person name="Reichard U."/>
            <person name="Renauld H."/>
            <person name="Robson G.D."/>
            <person name="Rodriguez de Cordoba S."/>
            <person name="Rodriguez-Pena J.M."/>
            <person name="Ronning C.M."/>
            <person name="Rutter S."/>
            <person name="Salzberg S.L."/>
            <person name="Sanchez M."/>
            <person name="Sanchez-Ferrero J.C."/>
            <person name="Saunders D."/>
            <person name="Seeger K."/>
            <person name="Squares R."/>
            <person name="Squares S."/>
            <person name="Takeuchi M."/>
            <person name="Tekaia F."/>
            <person name="Turner G."/>
            <person name="Vazquez de Aldana C.R."/>
            <person name="Weidman J."/>
            <person name="White O."/>
            <person name="Woodward J."/>
            <person name="Yu J.H."/>
            <person name="Fraser C."/>
            <person name="Galagan J.E."/>
            <person name="Asai K."/>
            <person name="Machida M."/>
            <person name="Hall N."/>
            <person name="Barrell B."/>
            <person name="Denning D.W."/>
        </authorList>
    </citation>
    <scope>NUCLEOTIDE SEQUENCE [LARGE SCALE GENOMIC DNA]</scope>
    <source>
        <strain evidence="4 5">Af293</strain>
    </source>
</reference>
<feature type="transmembrane region" description="Helical" evidence="2">
    <location>
        <begin position="30"/>
        <end position="53"/>
    </location>
</feature>
<dbReference type="OMA" id="CLVASFM"/>
<feature type="region of interest" description="Disordered" evidence="1">
    <location>
        <begin position="1"/>
        <end position="20"/>
    </location>
</feature>
<proteinExistence type="predicted"/>
<dbReference type="PANTHER" id="PTHR39614">
    <property type="entry name" value="INTEGRAL MEMBRANE PROTEIN"/>
    <property type="match status" value="1"/>
</dbReference>
<dbReference type="RefSeq" id="XP_746333.2">
    <property type="nucleotide sequence ID" value="XM_741240.2"/>
</dbReference>
<feature type="transmembrane region" description="Helical" evidence="2">
    <location>
        <begin position="249"/>
        <end position="271"/>
    </location>
</feature>
<dbReference type="GeneID" id="3503703"/>
<dbReference type="PANTHER" id="PTHR39614:SF2">
    <property type="entry name" value="INTEGRAL MEMBRANE PROTEIN"/>
    <property type="match status" value="1"/>
</dbReference>
<keyword evidence="2" id="KW-0472">Membrane</keyword>
<evidence type="ECO:0000313" key="4">
    <source>
        <dbReference type="EMBL" id="EAL84295.2"/>
    </source>
</evidence>
<dbReference type="eggNOG" id="ENOG502SPVV">
    <property type="taxonomic scope" value="Eukaryota"/>
</dbReference>
<dbReference type="VEuPathDB" id="FungiDB:Afu4g01242"/>
<dbReference type="KEGG" id="afm:AFUA_4G01242"/>